<dbReference type="Gene3D" id="3.30.70.100">
    <property type="match status" value="1"/>
</dbReference>
<keyword evidence="3" id="KW-1185">Reference proteome</keyword>
<proteinExistence type="predicted"/>
<dbReference type="KEGG" id="acel:acsn021_31460"/>
<reference evidence="2 3" key="1">
    <citation type="journal article" date="2016" name="Int. J. Syst. Evol. Microbiol.">
        <title>Descriptions of Anaerotaenia torta gen. nov., sp. nov. and Anaerocolumna cellulosilytica gen. nov., sp. nov. isolated from a methanogenic reactor of cattle waste.</title>
        <authorList>
            <person name="Uek A."/>
            <person name="Ohtaki Y."/>
            <person name="Kaku N."/>
            <person name="Ueki K."/>
        </authorList>
    </citation>
    <scope>NUCLEOTIDE SEQUENCE [LARGE SCALE GENOMIC DNA]</scope>
    <source>
        <strain evidence="2 3">SN021</strain>
    </source>
</reference>
<dbReference type="PANTHER" id="PTHR42208">
    <property type="entry name" value="HEAVY METAL TRANSPORTER-RELATED"/>
    <property type="match status" value="1"/>
</dbReference>
<dbReference type="SUPFAM" id="SSF49503">
    <property type="entry name" value="Cupredoxins"/>
    <property type="match status" value="1"/>
</dbReference>
<dbReference type="InterPro" id="IPR039447">
    <property type="entry name" value="UreH-like_TM_dom"/>
</dbReference>
<dbReference type="FunFam" id="3.30.70.100:FF:000001">
    <property type="entry name" value="ATPase copper transporting beta"/>
    <property type="match status" value="1"/>
</dbReference>
<dbReference type="Pfam" id="PF13386">
    <property type="entry name" value="DsbD_2"/>
    <property type="match status" value="1"/>
</dbReference>
<dbReference type="SUPFAM" id="SSF55008">
    <property type="entry name" value="HMA, heavy metal-associated domain"/>
    <property type="match status" value="1"/>
</dbReference>
<dbReference type="EMBL" id="AP023367">
    <property type="protein sequence ID" value="BCJ95577.1"/>
    <property type="molecule type" value="Genomic_DNA"/>
</dbReference>
<name>A0A6S6R662_9FIRM</name>
<dbReference type="AlphaFoldDB" id="A0A6S6R662"/>
<dbReference type="Pfam" id="PF00403">
    <property type="entry name" value="HMA"/>
    <property type="match status" value="1"/>
</dbReference>
<dbReference type="CDD" id="cd00371">
    <property type="entry name" value="HMA"/>
    <property type="match status" value="1"/>
</dbReference>
<evidence type="ECO:0000313" key="2">
    <source>
        <dbReference type="EMBL" id="BCJ95577.1"/>
    </source>
</evidence>
<dbReference type="RefSeq" id="WP_184096002.1">
    <property type="nucleotide sequence ID" value="NZ_AP023367.1"/>
</dbReference>
<protein>
    <submittedName>
        <fullName evidence="2">Uncharacterized protein</fullName>
    </submittedName>
</protein>
<evidence type="ECO:0000313" key="3">
    <source>
        <dbReference type="Proteomes" id="UP000515561"/>
    </source>
</evidence>
<sequence length="443" mass="47421">MHTKDIQLSVAGMSCAHCELTIENALSDMEGVLACKSSFSKGKVFVTYNPEMVSIKEIKAAINGLDYQCVDEKITKTESFNSQTISILIILLGGYVILKHLGVFQVLNFFPQVQEGFSLGMLFLIGALTSLHCVAMCGGINLAQSINSAKTSHSALMPNILYNLGRVVSYTIIGGIVGGVGSIISIGGGFRGAVAVFAGVFMIVMGLNMLNLFPWLRRFAIRMPKFIGKKLGKNAAALKKKKGAGSSFYIGLLNGLMPCGPLQSMQLYALSAGSVFMGALSMFLFSLGTVPLMFLLGAVSTKLNKNFTEKMMFVCALLVVVLGVGMLNNGLALSGVTLPQMQATQGGMNQAVIDGKYQHVTTNIDYGTYPPITVKAGVPVQWTIVAEKGMINGCNNEIIIPEFGITVKLVEGNNVIEFLPDKAGTFGYSCWMGMIRSFIAVTE</sequence>
<dbReference type="Gene3D" id="2.60.40.420">
    <property type="entry name" value="Cupredoxins - blue copper proteins"/>
    <property type="match status" value="1"/>
</dbReference>
<accession>A0A6S6R662</accession>
<dbReference type="Proteomes" id="UP000515561">
    <property type="component" value="Chromosome"/>
</dbReference>
<organism evidence="2 3">
    <name type="scientific">Anaerocolumna cellulosilytica</name>
    <dbReference type="NCBI Taxonomy" id="433286"/>
    <lineage>
        <taxon>Bacteria</taxon>
        <taxon>Bacillati</taxon>
        <taxon>Bacillota</taxon>
        <taxon>Clostridia</taxon>
        <taxon>Lachnospirales</taxon>
        <taxon>Lachnospiraceae</taxon>
        <taxon>Anaerocolumna</taxon>
    </lineage>
</organism>
<gene>
    <name evidence="2" type="ORF">acsn021_31460</name>
</gene>
<dbReference type="InterPro" id="IPR006121">
    <property type="entry name" value="HMA_dom"/>
</dbReference>
<dbReference type="GO" id="GO:0046872">
    <property type="term" value="F:metal ion binding"/>
    <property type="evidence" value="ECO:0007669"/>
    <property type="project" value="UniProtKB-KW"/>
</dbReference>
<dbReference type="InterPro" id="IPR008972">
    <property type="entry name" value="Cupredoxin"/>
</dbReference>
<evidence type="ECO:0000256" key="1">
    <source>
        <dbReference type="ARBA" id="ARBA00022723"/>
    </source>
</evidence>
<keyword evidence="1" id="KW-0479">Metal-binding</keyword>
<dbReference type="InterPro" id="IPR036163">
    <property type="entry name" value="HMA_dom_sf"/>
</dbReference>
<dbReference type="PANTHER" id="PTHR42208:SF1">
    <property type="entry name" value="HEAVY METAL TRANSPORTER"/>
    <property type="match status" value="1"/>
</dbReference>
<dbReference type="PROSITE" id="PS50846">
    <property type="entry name" value="HMA_2"/>
    <property type="match status" value="1"/>
</dbReference>